<keyword evidence="10" id="KW-0175">Coiled coil</keyword>
<feature type="coiled-coil region" evidence="10">
    <location>
        <begin position="62"/>
        <end position="89"/>
    </location>
</feature>
<evidence type="ECO:0000313" key="12">
    <source>
        <dbReference type="Proteomes" id="UP000694845"/>
    </source>
</evidence>
<dbReference type="OMA" id="WGEESDM"/>
<dbReference type="AlphaFoldDB" id="A0A8B7YBN3"/>
<evidence type="ECO:0000256" key="10">
    <source>
        <dbReference type="SAM" id="Coils"/>
    </source>
</evidence>
<evidence type="ECO:0000256" key="11">
    <source>
        <dbReference type="SAM" id="MobiDB-lite"/>
    </source>
</evidence>
<comment type="function">
    <text evidence="8">Centrosomal protein required for establishing a robust mitotic centrosome architecture that can endure the forces that converge on the centrosomes during spindle formation. Required for stabilizing the expanded pericentriolar material around the centriole.</text>
</comment>
<comment type="similarity">
    <text evidence="3">Belongs to the kizuna family.</text>
</comment>
<keyword evidence="12" id="KW-1185">Reference proteome</keyword>
<dbReference type="InterPro" id="IPR026742">
    <property type="entry name" value="Centrosomal_kizuma"/>
</dbReference>
<feature type="compositionally biased region" description="Acidic residues" evidence="11">
    <location>
        <begin position="431"/>
        <end position="449"/>
    </location>
</feature>
<dbReference type="GeneID" id="110978421"/>
<name>A0A8B7YBN3_ACAPL</name>
<evidence type="ECO:0000256" key="3">
    <source>
        <dbReference type="ARBA" id="ARBA00010767"/>
    </source>
</evidence>
<evidence type="ECO:0000256" key="4">
    <source>
        <dbReference type="ARBA" id="ARBA00013872"/>
    </source>
</evidence>
<dbReference type="PANTHER" id="PTHR16299">
    <property type="entry name" value="CENTROSOMAL PROTEIN KIZUNA"/>
    <property type="match status" value="1"/>
</dbReference>
<feature type="region of interest" description="Disordered" evidence="11">
    <location>
        <begin position="372"/>
        <end position="632"/>
    </location>
</feature>
<feature type="compositionally biased region" description="Low complexity" evidence="11">
    <location>
        <begin position="134"/>
        <end position="196"/>
    </location>
</feature>
<dbReference type="PANTHER" id="PTHR16299:SF2">
    <property type="entry name" value="CENTROSOMAL PROTEIN KIZUNA"/>
    <property type="match status" value="1"/>
</dbReference>
<comment type="subcellular location">
    <subcellularLocation>
        <location evidence="1">Cytoplasm</location>
        <location evidence="1">Cytoskeleton</location>
        <location evidence="1">Cilium basal body</location>
    </subcellularLocation>
    <subcellularLocation>
        <location evidence="2">Cytoplasm</location>
        <location evidence="2">Cytoskeleton</location>
        <location evidence="2">Microtubule organizing center</location>
        <location evidence="2">Centrosome</location>
    </subcellularLocation>
</comment>
<proteinExistence type="inferred from homology"/>
<dbReference type="KEGG" id="aplc:110978421"/>
<evidence type="ECO:0000256" key="5">
    <source>
        <dbReference type="ARBA" id="ARBA00022490"/>
    </source>
</evidence>
<feature type="compositionally biased region" description="Basic and acidic residues" evidence="11">
    <location>
        <begin position="822"/>
        <end position="835"/>
    </location>
</feature>
<dbReference type="GO" id="GO:0007051">
    <property type="term" value="P:spindle organization"/>
    <property type="evidence" value="ECO:0007669"/>
    <property type="project" value="InterPro"/>
</dbReference>
<dbReference type="RefSeq" id="XP_022089106.1">
    <property type="nucleotide sequence ID" value="XM_022233414.1"/>
</dbReference>
<evidence type="ECO:0000256" key="8">
    <source>
        <dbReference type="ARBA" id="ARBA00024919"/>
    </source>
</evidence>
<feature type="compositionally biased region" description="Low complexity" evidence="11">
    <location>
        <begin position="997"/>
        <end position="1006"/>
    </location>
</feature>
<feature type="compositionally biased region" description="Acidic residues" evidence="11">
    <location>
        <begin position="494"/>
        <end position="506"/>
    </location>
</feature>
<sequence length="1060" mass="115940">MATDNVEFYERMQKLQAVQQQREKQRLSLEQEFNSYLKSDRRLNNVRASKLQSYWAKVCEDERRSRARNEQLLREYERVEAHVAALSARTDRLRLIKDQYEKQIEMMYPRWQEQVELKRRQQLLQQQHDQQQLAQRLQELHQRQSQQGQPQQHQAQAQRQSAQHYPAQQQLSAQQQQLHVQSEPQQQVPLAEQQQLWHSQSQHPSSQLIQRVDLNDYHHLRRTSPLLANLHTQVNMPPGRTPEDPCYASIQFGTQPLGLADKVPSLGHVQPASPQIVGSSDSYEVPSAFSDSHLKMQNGLPGYGQEQASGVTAGQVGIVGMGSGLQAPPVSSDGGYMKLHGQTGGLEASPSAVQPRSSSVYAEVQDGRISGSTLQVRATPKLQPHSVTDAAEAQGTKAASAVVPRGKMRLEPTAAVQGGADPRGRPTPQESPEDDNDSIVTPLDDDDSYLEPSAARQTGGKTQPTSREGLKLAERASSAVSAKAASTARTDPFTSEEDGEDDEDSTEKEALRDVLQRQLNLQEDAEGDKRSTQVATAAGVAQSRRKLQQEGIEQQGELTGKPNGAEQPKQLQETGVQDEQDDKEYSGTDSEIGSDVSLPLSDTAEGPGPGRSEKPSGKAPTASMAAQDSRLQPKVTTVTMTQHGFWRLVSAVEHEIEDSDNIEKIYNYPECTKAIKMEIVKTADGNGNLDRLDPNAISMVVLDQVEQIVLSMAGGCLLSDKLLDTKRTITEATIRSFLYSSALSFWDKLLQHLVLLIRKGVMDAEEVASLVAPRLIAKGSTLANKAFDVLATILQNLEEEESQLDDTYSTLPSASATPSHLDTPHHNEIGDRPRAPPEVPPLDLGESSHLETPDLETNRVSHDSFFDEPAVPLTETKAYQQLTQSSQCLTTAGQDSGKGDGEIEEGDKELSGGDGDDEDDEIERATRLTPETPPSSRNKKRRNVLSSFGGSGSLGLSYGDDGDDKDTGGGAGNEGGETGRSEQVSDLISSPSPSPSPKGSGYVPSGMEQSLKSTGRSDPMQRSAAFWGEESDMEESEMSVPMGTGTLKSDDLKDDFDFYD</sequence>
<keyword evidence="5" id="KW-0963">Cytoplasm</keyword>
<dbReference type="GO" id="GO:0005813">
    <property type="term" value="C:centrosome"/>
    <property type="evidence" value="ECO:0007669"/>
    <property type="project" value="UniProtKB-SubCell"/>
</dbReference>
<feature type="region of interest" description="Disordered" evidence="11">
    <location>
        <begin position="890"/>
        <end position="1060"/>
    </location>
</feature>
<evidence type="ECO:0000256" key="1">
    <source>
        <dbReference type="ARBA" id="ARBA00004120"/>
    </source>
</evidence>
<feature type="region of interest" description="Disordered" evidence="11">
    <location>
        <begin position="134"/>
        <end position="204"/>
    </location>
</feature>
<evidence type="ECO:0000256" key="7">
    <source>
        <dbReference type="ARBA" id="ARBA00023273"/>
    </source>
</evidence>
<evidence type="ECO:0000256" key="2">
    <source>
        <dbReference type="ARBA" id="ARBA00004300"/>
    </source>
</evidence>
<accession>A0A8B7YBN3</accession>
<dbReference type="OrthoDB" id="8015657at2759"/>
<evidence type="ECO:0000256" key="9">
    <source>
        <dbReference type="ARBA" id="ARBA00031153"/>
    </source>
</evidence>
<keyword evidence="7" id="KW-0966">Cell projection</keyword>
<feature type="compositionally biased region" description="Low complexity" evidence="11">
    <location>
        <begin position="475"/>
        <end position="488"/>
    </location>
</feature>
<evidence type="ECO:0000256" key="6">
    <source>
        <dbReference type="ARBA" id="ARBA00023212"/>
    </source>
</evidence>
<evidence type="ECO:0000313" key="13">
    <source>
        <dbReference type="RefSeq" id="XP_022089106.1"/>
    </source>
</evidence>
<keyword evidence="6" id="KW-0206">Cytoskeleton</keyword>
<dbReference type="Proteomes" id="UP000694845">
    <property type="component" value="Unplaced"/>
</dbReference>
<feature type="compositionally biased region" description="Polar residues" evidence="11">
    <location>
        <begin position="1007"/>
        <end position="1016"/>
    </location>
</feature>
<feature type="compositionally biased region" description="Polar residues" evidence="11">
    <location>
        <begin position="455"/>
        <end position="466"/>
    </location>
</feature>
<gene>
    <name evidence="13" type="primary">LOC110978421</name>
</gene>
<feature type="region of interest" description="Disordered" evidence="11">
    <location>
        <begin position="804"/>
        <end position="850"/>
    </location>
</feature>
<feature type="compositionally biased region" description="Gly residues" evidence="11">
    <location>
        <begin position="968"/>
        <end position="978"/>
    </location>
</feature>
<organism evidence="12 13">
    <name type="scientific">Acanthaster planci</name>
    <name type="common">Crown-of-thorns starfish</name>
    <dbReference type="NCBI Taxonomy" id="133434"/>
    <lineage>
        <taxon>Eukaryota</taxon>
        <taxon>Metazoa</taxon>
        <taxon>Echinodermata</taxon>
        <taxon>Eleutherozoa</taxon>
        <taxon>Asterozoa</taxon>
        <taxon>Asteroidea</taxon>
        <taxon>Valvatacea</taxon>
        <taxon>Valvatida</taxon>
        <taxon>Acanthasteridae</taxon>
        <taxon>Acanthaster</taxon>
    </lineage>
</organism>
<protein>
    <recommendedName>
        <fullName evidence="4">Centrosomal protein kizuna</fullName>
    </recommendedName>
    <alternativeName>
        <fullName evidence="9">Polo-like kinase 1 substrate 1</fullName>
    </alternativeName>
</protein>
<reference evidence="13" key="1">
    <citation type="submission" date="2025-08" db="UniProtKB">
        <authorList>
            <consortium name="RefSeq"/>
        </authorList>
    </citation>
    <scope>IDENTIFICATION</scope>
</reference>
<feature type="compositionally biased region" description="Polar residues" evidence="11">
    <location>
        <begin position="805"/>
        <end position="820"/>
    </location>
</feature>